<proteinExistence type="predicted"/>
<keyword evidence="2" id="KW-1185">Reference proteome</keyword>
<protein>
    <submittedName>
        <fullName evidence="1">Uncharacterized protein</fullName>
    </submittedName>
</protein>
<reference evidence="1 2" key="1">
    <citation type="submission" date="2019-03" db="EMBL/GenBank/DDBJ databases">
        <title>Genomic analyses of the natural microbiome of Caenorhabditis elegans.</title>
        <authorList>
            <person name="Samuel B."/>
        </authorList>
    </citation>
    <scope>NUCLEOTIDE SEQUENCE [LARGE SCALE GENOMIC DNA]</scope>
    <source>
        <strain evidence="1 2">JUb18</strain>
    </source>
</reference>
<name>A0A4R6S6R9_9MICO</name>
<dbReference type="RefSeq" id="WP_133616126.1">
    <property type="nucleotide sequence ID" value="NZ_SNYA01000002.1"/>
</dbReference>
<dbReference type="Proteomes" id="UP000295601">
    <property type="component" value="Unassembled WGS sequence"/>
</dbReference>
<organism evidence="1 2">
    <name type="scientific">Leucobacter luti</name>
    <dbReference type="NCBI Taxonomy" id="340320"/>
    <lineage>
        <taxon>Bacteria</taxon>
        <taxon>Bacillati</taxon>
        <taxon>Actinomycetota</taxon>
        <taxon>Actinomycetes</taxon>
        <taxon>Micrococcales</taxon>
        <taxon>Microbacteriaceae</taxon>
        <taxon>Leucobacter</taxon>
    </lineage>
</organism>
<evidence type="ECO:0000313" key="2">
    <source>
        <dbReference type="Proteomes" id="UP000295601"/>
    </source>
</evidence>
<accession>A0A4R6S6R9</accession>
<comment type="caution">
    <text evidence="1">The sequence shown here is derived from an EMBL/GenBank/DDBJ whole genome shotgun (WGS) entry which is preliminary data.</text>
</comment>
<dbReference type="AlphaFoldDB" id="A0A4R6S6R9"/>
<gene>
    <name evidence="1" type="ORF">EDF62_0914</name>
</gene>
<sequence>MITKNEYTYVNKKSYLNWTNKSRQLGICKVEKGAANGSCKTTVTQAVKSEVSTEFGLSTTEVSANAGMNLAYSQTVSVSWASARARVGRTFKAWAVGKRTTFNTQK</sequence>
<dbReference type="EMBL" id="SNYA01000002">
    <property type="protein sequence ID" value="TDP94496.1"/>
    <property type="molecule type" value="Genomic_DNA"/>
</dbReference>
<dbReference type="OrthoDB" id="5084106at2"/>
<evidence type="ECO:0000313" key="1">
    <source>
        <dbReference type="EMBL" id="TDP94496.1"/>
    </source>
</evidence>